<comment type="subcellular location">
    <subcellularLocation>
        <location evidence="2">Membrane</location>
        <topology evidence="2">Multi-pass membrane protein</topology>
    </subcellularLocation>
</comment>
<feature type="transmembrane region" description="Helical" evidence="10">
    <location>
        <begin position="616"/>
        <end position="638"/>
    </location>
</feature>
<feature type="transmembrane region" description="Helical" evidence="10">
    <location>
        <begin position="272"/>
        <end position="292"/>
    </location>
</feature>
<gene>
    <name evidence="12" type="ORF">QTO34_003561</name>
</gene>
<evidence type="ECO:0000313" key="12">
    <source>
        <dbReference type="EMBL" id="KAK1335766.1"/>
    </source>
</evidence>
<keyword evidence="3 10" id="KW-0812">Transmembrane</keyword>
<dbReference type="AlphaFoldDB" id="A0AA40HRQ8"/>
<evidence type="ECO:0000256" key="3">
    <source>
        <dbReference type="ARBA" id="ARBA00022692"/>
    </source>
</evidence>
<sequence length="842" mass="93661">MTKTNYTLVTEFILLGLTDTLELQIILFVLFFLIYTLTVCGNVGMILLIRADSRLHTPMYFFLANLSFVDVCCTSNTTPKMLVDLFSEKKTISFAGCFLQLYFFIALATTECILFGLMAYDRYVAICNPLLYPLVMTRTVCLKMAAGAFAAGLLNSMVNTSYVSSLPFCSSNVIHHFFCDSPPLFKLSCSDTRLNESIFSTFAGVNLVGVLLIILTSYCYILYSIFRMHSGEGRHKAFSTCVSHLTAIFLFYSTSIYTYLRPTSRYSLGQDKVVSVFYTAVIPMLNPLVYSLRNKDVKKALYNVLTRKRIPLSASSSFPLATADQSASRQHDRPPERNSDWEALRSAGSQRKTGVGGKLVPAATQWATPSSATSVFRRPHGSFRSAGRLGLGRSGVGDSRVPAPRSYRQPIGHPESRPLRLPLPNLGRSGADSRLHTPMYFFLVNLSFVDICCTSNITPKMLVDLLEENISFAGCFLQLYFFIALATTECILFGLMAYDRYVAICNPLLYPLVMTRNVCLKMAAGAFAAGLLNSMVDTSYISSLPFCSSNVIQHFFCDSPPLFKLSCSDTRLNESIFSTTAGVNIVGTLLVILTSYCYILFSIFRMHSGEGRHKAFSTCVSHLTAIILFYSTAIYTYLRPSSSYALGQDKVASVFYTVVIPMLNPLIYSLRNKEVKKALWNELQIILFVLFSVIYTLTIWGNVGMILLIRADSRLHTPIHLLLVHHHPKDAGGFIVREENISFAGCFLQLYFFIALATTECILFGLMAYDRYVAICNPLLYPLVMTRTVCLKMAAGALAAGLLNSMVNTSYVSSLPFCSSNVIQHFFCDSPPLFKLSCSDTP</sequence>
<dbReference type="FunFam" id="1.20.1070.10:FF:000003">
    <property type="entry name" value="Olfactory receptor"/>
    <property type="match status" value="2"/>
</dbReference>
<dbReference type="PANTHER" id="PTHR48018">
    <property type="entry name" value="OLFACTORY RECEPTOR"/>
    <property type="match status" value="1"/>
</dbReference>
<feature type="region of interest" description="Disordered" evidence="9">
    <location>
        <begin position="321"/>
        <end position="342"/>
    </location>
</feature>
<dbReference type="GO" id="GO:0016020">
    <property type="term" value="C:membrane"/>
    <property type="evidence" value="ECO:0007669"/>
    <property type="project" value="UniProtKB-SubCell"/>
</dbReference>
<feature type="transmembrane region" description="Helical" evidence="10">
    <location>
        <begin position="237"/>
        <end position="260"/>
    </location>
</feature>
<dbReference type="GO" id="GO:0004930">
    <property type="term" value="F:G protein-coupled receptor activity"/>
    <property type="evidence" value="ECO:0007669"/>
    <property type="project" value="UniProtKB-KW"/>
</dbReference>
<keyword evidence="7" id="KW-0675">Receptor</keyword>
<feature type="transmembrane region" description="Helical" evidence="10">
    <location>
        <begin position="25"/>
        <end position="48"/>
    </location>
</feature>
<dbReference type="PRINTS" id="PR00245">
    <property type="entry name" value="OLFACTORYR"/>
</dbReference>
<feature type="transmembrane region" description="Helical" evidence="10">
    <location>
        <begin position="683"/>
        <end position="709"/>
    </location>
</feature>
<feature type="domain" description="G-protein coupled receptors family 1 profile" evidence="11">
    <location>
        <begin position="41"/>
        <end position="290"/>
    </location>
</feature>
<feature type="transmembrane region" description="Helical" evidence="10">
    <location>
        <begin position="60"/>
        <end position="78"/>
    </location>
</feature>
<feature type="compositionally biased region" description="Basic and acidic residues" evidence="9">
    <location>
        <begin position="329"/>
        <end position="342"/>
    </location>
</feature>
<evidence type="ECO:0000256" key="9">
    <source>
        <dbReference type="SAM" id="MobiDB-lite"/>
    </source>
</evidence>
<keyword evidence="8" id="KW-0807">Transducer</keyword>
<evidence type="ECO:0000259" key="11">
    <source>
        <dbReference type="PROSITE" id="PS50262"/>
    </source>
</evidence>
<comment type="caution">
    <text evidence="12">The sequence shown here is derived from an EMBL/GenBank/DDBJ whole genome shotgun (WGS) entry which is preliminary data.</text>
</comment>
<evidence type="ECO:0000256" key="6">
    <source>
        <dbReference type="ARBA" id="ARBA00023136"/>
    </source>
</evidence>
<evidence type="ECO:0000256" key="4">
    <source>
        <dbReference type="ARBA" id="ARBA00022989"/>
    </source>
</evidence>
<feature type="transmembrane region" description="Helical" evidence="10">
    <location>
        <begin position="581"/>
        <end position="604"/>
    </location>
</feature>
<evidence type="ECO:0000256" key="7">
    <source>
        <dbReference type="ARBA" id="ARBA00023170"/>
    </source>
</evidence>
<dbReference type="GO" id="GO:0004984">
    <property type="term" value="F:olfactory receptor activity"/>
    <property type="evidence" value="ECO:0007669"/>
    <property type="project" value="InterPro"/>
</dbReference>
<dbReference type="InterPro" id="IPR000725">
    <property type="entry name" value="Olfact_rcpt"/>
</dbReference>
<dbReference type="CDD" id="cd15411">
    <property type="entry name" value="7tmA_OR8H-like"/>
    <property type="match status" value="1"/>
</dbReference>
<feature type="transmembrane region" description="Helical" evidence="10">
    <location>
        <begin position="650"/>
        <end position="671"/>
    </location>
</feature>
<dbReference type="InterPro" id="IPR000276">
    <property type="entry name" value="GPCR_Rhodpsn"/>
</dbReference>
<feature type="transmembrane region" description="Helical" evidence="10">
    <location>
        <begin position="518"/>
        <end position="536"/>
    </location>
</feature>
<feature type="region of interest" description="Disordered" evidence="9">
    <location>
        <begin position="394"/>
        <end position="423"/>
    </location>
</feature>
<evidence type="ECO:0000256" key="2">
    <source>
        <dbReference type="ARBA" id="ARBA00004141"/>
    </source>
</evidence>
<keyword evidence="4 10" id="KW-1133">Transmembrane helix</keyword>
<keyword evidence="13" id="KW-1185">Reference proteome</keyword>
<reference evidence="12" key="1">
    <citation type="submission" date="2023-06" db="EMBL/GenBank/DDBJ databases">
        <title>Reference genome for the Northern bat (Eptesicus nilssonii), a most northern bat species.</title>
        <authorList>
            <person name="Laine V.N."/>
            <person name="Pulliainen A.T."/>
            <person name="Lilley T.M."/>
        </authorList>
    </citation>
    <scope>NUCLEOTIDE SEQUENCE</scope>
    <source>
        <strain evidence="12">BLF_Eptnil</strain>
        <tissue evidence="12">Kidney</tissue>
    </source>
</reference>
<accession>A0AA40HRQ8</accession>
<comment type="function">
    <text evidence="1">Putative odorant or sperm cell receptor.</text>
</comment>
<organism evidence="12 13">
    <name type="scientific">Cnephaeus nilssonii</name>
    <name type="common">Northern bat</name>
    <name type="synonym">Eptesicus nilssonii</name>
    <dbReference type="NCBI Taxonomy" id="3371016"/>
    <lineage>
        <taxon>Eukaryota</taxon>
        <taxon>Metazoa</taxon>
        <taxon>Chordata</taxon>
        <taxon>Craniata</taxon>
        <taxon>Vertebrata</taxon>
        <taxon>Euteleostomi</taxon>
        <taxon>Mammalia</taxon>
        <taxon>Eutheria</taxon>
        <taxon>Laurasiatheria</taxon>
        <taxon>Chiroptera</taxon>
        <taxon>Yangochiroptera</taxon>
        <taxon>Vespertilionidae</taxon>
        <taxon>Cnephaeus</taxon>
    </lineage>
</organism>
<feature type="domain" description="G-protein coupled receptors family 1 profile" evidence="11">
    <location>
        <begin position="685"/>
        <end position="842"/>
    </location>
</feature>
<feature type="domain" description="G-protein coupled receptors family 1 profile" evidence="11">
    <location>
        <begin position="434"/>
        <end position="668"/>
    </location>
</feature>
<evidence type="ECO:0000313" key="13">
    <source>
        <dbReference type="Proteomes" id="UP001177744"/>
    </source>
</evidence>
<feature type="transmembrane region" description="Helical" evidence="10">
    <location>
        <begin position="98"/>
        <end position="120"/>
    </location>
</feature>
<evidence type="ECO:0000256" key="5">
    <source>
        <dbReference type="ARBA" id="ARBA00023040"/>
    </source>
</evidence>
<evidence type="ECO:0000256" key="10">
    <source>
        <dbReference type="SAM" id="Phobius"/>
    </source>
</evidence>
<feature type="transmembrane region" description="Helical" evidence="10">
    <location>
        <begin position="140"/>
        <end position="158"/>
    </location>
</feature>
<dbReference type="Gene3D" id="1.20.1070.10">
    <property type="entry name" value="Rhodopsin 7-helix transmembrane proteins"/>
    <property type="match status" value="3"/>
</dbReference>
<name>A0AA40HRQ8_CNENI</name>
<dbReference type="PRINTS" id="PR00237">
    <property type="entry name" value="GPCRRHODOPSN"/>
</dbReference>
<dbReference type="Pfam" id="PF13853">
    <property type="entry name" value="7tm_4"/>
    <property type="match status" value="3"/>
</dbReference>
<protein>
    <recommendedName>
        <fullName evidence="11">G-protein coupled receptors family 1 profile domain-containing protein</fullName>
    </recommendedName>
</protein>
<feature type="transmembrane region" description="Helical" evidence="10">
    <location>
        <begin position="202"/>
        <end position="225"/>
    </location>
</feature>
<dbReference type="SUPFAM" id="SSF81321">
    <property type="entry name" value="Family A G protein-coupled receptor-like"/>
    <property type="match status" value="3"/>
</dbReference>
<proteinExistence type="predicted"/>
<feature type="transmembrane region" description="Helical" evidence="10">
    <location>
        <begin position="477"/>
        <end position="498"/>
    </location>
</feature>
<dbReference type="Proteomes" id="UP001177744">
    <property type="component" value="Unassembled WGS sequence"/>
</dbReference>
<keyword evidence="6 10" id="KW-0472">Membrane</keyword>
<keyword evidence="5" id="KW-0297">G-protein coupled receptor</keyword>
<dbReference type="PROSITE" id="PS50262">
    <property type="entry name" value="G_PROTEIN_RECEP_F1_2"/>
    <property type="match status" value="3"/>
</dbReference>
<evidence type="ECO:0000256" key="8">
    <source>
        <dbReference type="ARBA" id="ARBA00023224"/>
    </source>
</evidence>
<feature type="transmembrane region" description="Helical" evidence="10">
    <location>
        <begin position="750"/>
        <end position="769"/>
    </location>
</feature>
<dbReference type="InterPro" id="IPR017452">
    <property type="entry name" value="GPCR_Rhodpsn_7TM"/>
</dbReference>
<evidence type="ECO:0000256" key="1">
    <source>
        <dbReference type="ARBA" id="ARBA00003929"/>
    </source>
</evidence>
<feature type="transmembrane region" description="Helical" evidence="10">
    <location>
        <begin position="438"/>
        <end position="457"/>
    </location>
</feature>
<dbReference type="EMBL" id="JAULJE010000013">
    <property type="protein sequence ID" value="KAK1335766.1"/>
    <property type="molecule type" value="Genomic_DNA"/>
</dbReference>